<feature type="transmembrane region" description="Helical" evidence="1">
    <location>
        <begin position="718"/>
        <end position="738"/>
    </location>
</feature>
<dbReference type="InterPro" id="IPR029044">
    <property type="entry name" value="Nucleotide-diphossugar_trans"/>
</dbReference>
<protein>
    <submittedName>
        <fullName evidence="3">GT2 family glycosyltransferase</fullName>
    </submittedName>
</protein>
<feature type="transmembrane region" description="Helical" evidence="1">
    <location>
        <begin position="647"/>
        <end position="663"/>
    </location>
</feature>
<keyword evidence="1" id="KW-0812">Transmembrane</keyword>
<feature type="transmembrane region" description="Helical" evidence="1">
    <location>
        <begin position="795"/>
        <end position="812"/>
    </location>
</feature>
<gene>
    <name evidence="3" type="ORF">BDK89_2906</name>
</gene>
<comment type="caution">
    <text evidence="3">The sequence shown here is derived from an EMBL/GenBank/DDBJ whole genome shotgun (WGS) entry which is preliminary data.</text>
</comment>
<dbReference type="PANTHER" id="PTHR43179">
    <property type="entry name" value="RHAMNOSYLTRANSFERASE WBBL"/>
    <property type="match status" value="1"/>
</dbReference>
<organism evidence="3 4">
    <name type="scientific">Ilumatobacter fluminis</name>
    <dbReference type="NCBI Taxonomy" id="467091"/>
    <lineage>
        <taxon>Bacteria</taxon>
        <taxon>Bacillati</taxon>
        <taxon>Actinomycetota</taxon>
        <taxon>Acidimicrobiia</taxon>
        <taxon>Acidimicrobiales</taxon>
        <taxon>Ilumatobacteraceae</taxon>
        <taxon>Ilumatobacter</taxon>
    </lineage>
</organism>
<keyword evidence="4" id="KW-1185">Reference proteome</keyword>
<feature type="domain" description="Glycosyltransferase 2-like" evidence="2">
    <location>
        <begin position="6"/>
        <end position="114"/>
    </location>
</feature>
<dbReference type="Gene3D" id="3.90.550.10">
    <property type="entry name" value="Spore Coat Polysaccharide Biosynthesis Protein SpsA, Chain A"/>
    <property type="match status" value="2"/>
</dbReference>
<reference evidence="3 4" key="1">
    <citation type="submission" date="2019-03" db="EMBL/GenBank/DDBJ databases">
        <title>Sequencing the genomes of 1000 actinobacteria strains.</title>
        <authorList>
            <person name="Klenk H.-P."/>
        </authorList>
    </citation>
    <scope>NUCLEOTIDE SEQUENCE [LARGE SCALE GENOMIC DNA]</scope>
    <source>
        <strain evidence="3 4">DSM 18936</strain>
    </source>
</reference>
<feature type="transmembrane region" description="Helical" evidence="1">
    <location>
        <begin position="770"/>
        <end position="788"/>
    </location>
</feature>
<feature type="domain" description="Glycosyltransferase 2-like" evidence="2">
    <location>
        <begin position="262"/>
        <end position="448"/>
    </location>
</feature>
<dbReference type="EMBL" id="SOAU01000001">
    <property type="protein sequence ID" value="TDT17298.1"/>
    <property type="molecule type" value="Genomic_DNA"/>
</dbReference>
<dbReference type="PANTHER" id="PTHR43179:SF7">
    <property type="entry name" value="RHAMNOSYLTRANSFERASE WBBL"/>
    <property type="match status" value="1"/>
</dbReference>
<keyword evidence="3" id="KW-0808">Transferase</keyword>
<dbReference type="InterPro" id="IPR001173">
    <property type="entry name" value="Glyco_trans_2-like"/>
</dbReference>
<feature type="transmembrane region" description="Helical" evidence="1">
    <location>
        <begin position="824"/>
        <end position="845"/>
    </location>
</feature>
<accession>A0A4V6Q1X6</accession>
<feature type="transmembrane region" description="Helical" evidence="1">
    <location>
        <begin position="599"/>
        <end position="617"/>
    </location>
</feature>
<dbReference type="Proteomes" id="UP000294558">
    <property type="component" value="Unassembled WGS sequence"/>
</dbReference>
<feature type="transmembrane region" description="Helical" evidence="1">
    <location>
        <begin position="622"/>
        <end position="641"/>
    </location>
</feature>
<keyword evidence="1" id="KW-1133">Transmembrane helix</keyword>
<name>A0A4V6Q1X6_9ACTN</name>
<dbReference type="Pfam" id="PF00535">
    <property type="entry name" value="Glycos_transf_2"/>
    <property type="match status" value="2"/>
</dbReference>
<sequence length="851" mass="90468">MAPTVSVLTAVFNPTRADLDACIASVRHQTLGEWQHVLVDDASTEPHVADALAAAAAADDRVVVIRRREQGGIVAASTDALAAATGEFVALLDHDDVIEPTALADMVTALTAGDGADLAYSDHDILRADGMFATPALKPDFSPEQLRNQNYILHFVVARRSVVEAAGGFRPGFDGAQDHDLLLRISERTDRIVHVPDVLYHWRQAATSVAADPSAKTWAYDAGVRAVQEHCDRVGIDAEVTAGRLPGTYRVRRRLAETPTVSVIIPTRGGSRRVLGVDHCFVAEAVRSMVETSSYPDLEFVVVYDTATPQPVLDYLRAIAGDRLVLTEYTKPFNFSEKINVGVEASSGELLLLLNDDTELITPDAVETMAALLTDPTVGMVGPKLLFPDGTVQDGGHVYHEHVLAGLVGWHGASPGPGQLRPLAVEREVSGVTAASAMLRRDVFDEIGGFDPVLYINFNDVDVSLKIRATGRRIVWTPFASWYHFESQTREASAEPEEWAEIDRRWHDEINADPYYNPRFAPRRTDWLERPWHSGAPALEEADADQGFGSWLLDRLGGTISGSSSSAWWRAPMLALALFVTSWALAAEVGAGPNPLRRIGVTGGAVLIWTLLLALAFHRRRWVLASAVLLAAAPAASGHLALAGREAVAWIGTVLVATLIGPVSRARPPVAWALAGAVTLVDAGVWWLAADDRAGSGDGALAFVRDAPAVFGAGDGGWALASVGVWWAALVVLVAVWIMGRHASLVIAVVAALAVLTVVAWWIADQQGSSAADVGFVLLAGVLVAAAARFDHEAAGGPIAVTAASVALGVAWSASLLEFADGRWWAGAAAVVTLAGSIRVTVGLVGRSSAD</sequence>
<dbReference type="OrthoDB" id="7615426at2"/>
<dbReference type="AlphaFoldDB" id="A0A4V6Q1X6"/>
<keyword evidence="1" id="KW-0472">Membrane</keyword>
<evidence type="ECO:0000259" key="2">
    <source>
        <dbReference type="Pfam" id="PF00535"/>
    </source>
</evidence>
<evidence type="ECO:0000313" key="3">
    <source>
        <dbReference type="EMBL" id="TDT17298.1"/>
    </source>
</evidence>
<evidence type="ECO:0000313" key="4">
    <source>
        <dbReference type="Proteomes" id="UP000294558"/>
    </source>
</evidence>
<feature type="transmembrane region" description="Helical" evidence="1">
    <location>
        <begin position="670"/>
        <end position="689"/>
    </location>
</feature>
<dbReference type="RefSeq" id="WP_133869595.1">
    <property type="nucleotide sequence ID" value="NZ_SOAU01000001.1"/>
</dbReference>
<feature type="transmembrane region" description="Helical" evidence="1">
    <location>
        <begin position="745"/>
        <end position="764"/>
    </location>
</feature>
<proteinExistence type="predicted"/>
<dbReference type="SUPFAM" id="SSF53448">
    <property type="entry name" value="Nucleotide-diphospho-sugar transferases"/>
    <property type="match status" value="2"/>
</dbReference>
<dbReference type="GO" id="GO:0016757">
    <property type="term" value="F:glycosyltransferase activity"/>
    <property type="evidence" value="ECO:0007669"/>
    <property type="project" value="UniProtKB-KW"/>
</dbReference>
<evidence type="ECO:0000256" key="1">
    <source>
        <dbReference type="SAM" id="Phobius"/>
    </source>
</evidence>